<dbReference type="RefSeq" id="WP_379517327.1">
    <property type="nucleotide sequence ID" value="NZ_JBHSPA010000031.1"/>
</dbReference>
<gene>
    <name evidence="2" type="ORF">ACFPZ3_28525</name>
</gene>
<feature type="chain" id="PRO_5046439306" description="Allene oxide cyclase barrel-like domain-containing protein" evidence="1">
    <location>
        <begin position="25"/>
        <end position="162"/>
    </location>
</feature>
<feature type="signal peptide" evidence="1">
    <location>
        <begin position="1"/>
        <end position="24"/>
    </location>
</feature>
<keyword evidence="1" id="KW-0732">Signal</keyword>
<comment type="caution">
    <text evidence="2">The sequence shown here is derived from an EMBL/GenBank/DDBJ whole genome shotgun (WGS) entry which is preliminary data.</text>
</comment>
<protein>
    <recommendedName>
        <fullName evidence="4">Allene oxide cyclase barrel-like domain-containing protein</fullName>
    </recommendedName>
</protein>
<evidence type="ECO:0000256" key="1">
    <source>
        <dbReference type="SAM" id="SignalP"/>
    </source>
</evidence>
<sequence length="162" mass="16417">MRSHKLIPTLALAAGLAVPAAVVAAPSAGATARTPTCRVELDHVDANNVDESDGVDEIRVNLGGIMYPAGNTWVNMWAGASATSGAFGSPSAVISSTGSALYTLSEVTPPWVAGGTTLGTIRAQGAVCAGLSVGQVAGITKTITGTDDTFYSYFIRLEMTGL</sequence>
<proteinExistence type="predicted"/>
<name>A0ABW1CQ28_9ACTN</name>
<organism evidence="2 3">
    <name type="scientific">Nonomuraea insulae</name>
    <dbReference type="NCBI Taxonomy" id="1616787"/>
    <lineage>
        <taxon>Bacteria</taxon>
        <taxon>Bacillati</taxon>
        <taxon>Actinomycetota</taxon>
        <taxon>Actinomycetes</taxon>
        <taxon>Streptosporangiales</taxon>
        <taxon>Streptosporangiaceae</taxon>
        <taxon>Nonomuraea</taxon>
    </lineage>
</organism>
<evidence type="ECO:0008006" key="4">
    <source>
        <dbReference type="Google" id="ProtNLM"/>
    </source>
</evidence>
<dbReference type="Proteomes" id="UP001596058">
    <property type="component" value="Unassembled WGS sequence"/>
</dbReference>
<evidence type="ECO:0000313" key="3">
    <source>
        <dbReference type="Proteomes" id="UP001596058"/>
    </source>
</evidence>
<reference evidence="3" key="1">
    <citation type="journal article" date="2019" name="Int. J. Syst. Evol. Microbiol.">
        <title>The Global Catalogue of Microorganisms (GCM) 10K type strain sequencing project: providing services to taxonomists for standard genome sequencing and annotation.</title>
        <authorList>
            <consortium name="The Broad Institute Genomics Platform"/>
            <consortium name="The Broad Institute Genome Sequencing Center for Infectious Disease"/>
            <person name="Wu L."/>
            <person name="Ma J."/>
        </authorList>
    </citation>
    <scope>NUCLEOTIDE SEQUENCE [LARGE SCALE GENOMIC DNA]</scope>
    <source>
        <strain evidence="3">CCUG 53903</strain>
    </source>
</reference>
<keyword evidence="3" id="KW-1185">Reference proteome</keyword>
<accession>A0ABW1CQ28</accession>
<dbReference type="EMBL" id="JBHSPA010000031">
    <property type="protein sequence ID" value="MFC5827825.1"/>
    <property type="molecule type" value="Genomic_DNA"/>
</dbReference>
<evidence type="ECO:0000313" key="2">
    <source>
        <dbReference type="EMBL" id="MFC5827825.1"/>
    </source>
</evidence>